<dbReference type="SMART" id="SM00526">
    <property type="entry name" value="H15"/>
    <property type="match status" value="1"/>
</dbReference>
<protein>
    <recommendedName>
        <fullName evidence="8">H15 domain-containing protein</fullName>
    </recommendedName>
</protein>
<dbReference type="Pfam" id="PF00538">
    <property type="entry name" value="Linker_histone"/>
    <property type="match status" value="1"/>
</dbReference>
<keyword evidence="3 6" id="KW-0158">Chromosome</keyword>
<sequence length="286" mass="31398">MPPKKRAADSANPEPTLSKVSAEETAGTEKSAAVRKRTHPTTAAMVREALKDLDSRKGVSSQAIQSFIKQKYPSADGVRLKYLIRTALKRGMETGTLVRPVNPSVTSGALRKFRLAPEKQPKAKTENTNPNVQKAPKAAKDGVKKTEKAGKNNLTKLYSFFFFFQDIKLSMKPKKAGESAPLKVVPAKKPKAKQSSEGNSDSTKSQATKVTKDAKTGKAAQSKAAEAHDDAPAPKQLIKLNADNFNLFFREILPNVKLGKCQYLNSDHQALIYFVYMLFCSCRQNL</sequence>
<dbReference type="GO" id="GO:0030261">
    <property type="term" value="P:chromosome condensation"/>
    <property type="evidence" value="ECO:0007669"/>
    <property type="project" value="TreeGrafter"/>
</dbReference>
<keyword evidence="4 6" id="KW-0238">DNA-binding</keyword>
<dbReference type="InterPro" id="IPR036388">
    <property type="entry name" value="WH-like_DNA-bd_sf"/>
</dbReference>
<dbReference type="InterPro" id="IPR036390">
    <property type="entry name" value="WH_DNA-bd_sf"/>
</dbReference>
<dbReference type="PANTHER" id="PTHR11467">
    <property type="entry name" value="HISTONE H1"/>
    <property type="match status" value="1"/>
</dbReference>
<dbReference type="GO" id="GO:0005634">
    <property type="term" value="C:nucleus"/>
    <property type="evidence" value="ECO:0007669"/>
    <property type="project" value="UniProtKB-SubCell"/>
</dbReference>
<reference evidence="9" key="1">
    <citation type="submission" date="2014-08" db="EMBL/GenBank/DDBJ databases">
        <authorList>
            <person name="Senf B."/>
            <person name="Petzold A."/>
            <person name="Downie B.R."/>
            <person name="Koch P."/>
            <person name="Platzer M."/>
        </authorList>
    </citation>
    <scope>NUCLEOTIDE SEQUENCE [LARGE SCALE GENOMIC DNA]</scope>
    <source>
        <strain evidence="9">GRZ</strain>
    </source>
</reference>
<dbReference type="InterPro" id="IPR005819">
    <property type="entry name" value="H1/H5"/>
</dbReference>
<dbReference type="Proteomes" id="UP000694548">
    <property type="component" value="Chromosome sgr10"/>
</dbReference>
<dbReference type="InterPro" id="IPR005818">
    <property type="entry name" value="Histone_H1/H5_H15"/>
</dbReference>
<evidence type="ECO:0000256" key="2">
    <source>
        <dbReference type="ARBA" id="ARBA00004286"/>
    </source>
</evidence>
<evidence type="ECO:0000256" key="3">
    <source>
        <dbReference type="ARBA" id="ARBA00022454"/>
    </source>
</evidence>
<evidence type="ECO:0000256" key="4">
    <source>
        <dbReference type="ARBA" id="ARBA00023125"/>
    </source>
</evidence>
<accession>A0A8C6L2W6</accession>
<dbReference type="SUPFAM" id="SSF46785">
    <property type="entry name" value="Winged helix' DNA-binding domain"/>
    <property type="match status" value="1"/>
</dbReference>
<feature type="compositionally biased region" description="Polar residues" evidence="7">
    <location>
        <begin position="195"/>
        <end position="209"/>
    </location>
</feature>
<keyword evidence="10" id="KW-1185">Reference proteome</keyword>
<reference evidence="9" key="3">
    <citation type="submission" date="2025-09" db="UniProtKB">
        <authorList>
            <consortium name="Ensembl"/>
        </authorList>
    </citation>
    <scope>IDENTIFICATION</scope>
</reference>
<dbReference type="GO" id="GO:0045910">
    <property type="term" value="P:negative regulation of DNA recombination"/>
    <property type="evidence" value="ECO:0007669"/>
    <property type="project" value="TreeGrafter"/>
</dbReference>
<dbReference type="PRINTS" id="PR00624">
    <property type="entry name" value="HISTONEH5"/>
</dbReference>
<evidence type="ECO:0000256" key="6">
    <source>
        <dbReference type="RuleBase" id="RU003894"/>
    </source>
</evidence>
<evidence type="ECO:0000256" key="5">
    <source>
        <dbReference type="ARBA" id="ARBA00023242"/>
    </source>
</evidence>
<reference evidence="9" key="2">
    <citation type="submission" date="2025-08" db="UniProtKB">
        <authorList>
            <consortium name="Ensembl"/>
        </authorList>
    </citation>
    <scope>IDENTIFICATION</scope>
</reference>
<dbReference type="GO" id="GO:0000786">
    <property type="term" value="C:nucleosome"/>
    <property type="evidence" value="ECO:0007669"/>
    <property type="project" value="InterPro"/>
</dbReference>
<keyword evidence="5 6" id="KW-0539">Nucleus</keyword>
<dbReference type="PROSITE" id="PS51504">
    <property type="entry name" value="H15"/>
    <property type="match status" value="1"/>
</dbReference>
<dbReference type="GO" id="GO:0003690">
    <property type="term" value="F:double-stranded DNA binding"/>
    <property type="evidence" value="ECO:0007669"/>
    <property type="project" value="TreeGrafter"/>
</dbReference>
<feature type="region of interest" description="Disordered" evidence="7">
    <location>
        <begin position="116"/>
        <end position="147"/>
    </location>
</feature>
<dbReference type="GO" id="GO:0030527">
    <property type="term" value="F:structural constituent of chromatin"/>
    <property type="evidence" value="ECO:0007669"/>
    <property type="project" value="InterPro"/>
</dbReference>
<dbReference type="GeneTree" id="ENSGT00940000170142"/>
<evidence type="ECO:0000313" key="9">
    <source>
        <dbReference type="Ensembl" id="ENSNFUP00015014238.1"/>
    </source>
</evidence>
<proteinExistence type="inferred from homology"/>
<evidence type="ECO:0000313" key="10">
    <source>
        <dbReference type="Proteomes" id="UP000694548"/>
    </source>
</evidence>
<evidence type="ECO:0000256" key="1">
    <source>
        <dbReference type="ARBA" id="ARBA00004123"/>
    </source>
</evidence>
<dbReference type="Ensembl" id="ENSNFUT00015014946.1">
    <property type="protein sequence ID" value="ENSNFUP00015014238.1"/>
    <property type="gene ID" value="ENSNFUG00015006923.1"/>
</dbReference>
<feature type="region of interest" description="Disordered" evidence="7">
    <location>
        <begin position="1"/>
        <end position="42"/>
    </location>
</feature>
<comment type="similarity">
    <text evidence="6">Belongs to the histone H1/H5 family.</text>
</comment>
<dbReference type="GO" id="GO:0031492">
    <property type="term" value="F:nucleosomal DNA binding"/>
    <property type="evidence" value="ECO:0007669"/>
    <property type="project" value="TreeGrafter"/>
</dbReference>
<dbReference type="PANTHER" id="PTHR11467:SF177">
    <property type="entry name" value="HISTONE H1, EARLY EMBRYONIC"/>
    <property type="match status" value="1"/>
</dbReference>
<organism evidence="9 10">
    <name type="scientific">Nothobranchius furzeri</name>
    <name type="common">Turquoise killifish</name>
    <dbReference type="NCBI Taxonomy" id="105023"/>
    <lineage>
        <taxon>Eukaryota</taxon>
        <taxon>Metazoa</taxon>
        <taxon>Chordata</taxon>
        <taxon>Craniata</taxon>
        <taxon>Vertebrata</taxon>
        <taxon>Euteleostomi</taxon>
        <taxon>Actinopterygii</taxon>
        <taxon>Neopterygii</taxon>
        <taxon>Teleostei</taxon>
        <taxon>Neoteleostei</taxon>
        <taxon>Acanthomorphata</taxon>
        <taxon>Ovalentaria</taxon>
        <taxon>Atherinomorphae</taxon>
        <taxon>Cyprinodontiformes</taxon>
        <taxon>Nothobranchiidae</taxon>
        <taxon>Nothobranchius</taxon>
    </lineage>
</organism>
<name>A0A8C6L2W6_NOTFU</name>
<feature type="domain" description="H15" evidence="8">
    <location>
        <begin position="38"/>
        <end position="117"/>
    </location>
</feature>
<comment type="subcellular location">
    <subcellularLocation>
        <location evidence="2">Chromosome</location>
    </subcellularLocation>
    <subcellularLocation>
        <location evidence="1 6">Nucleus</location>
    </subcellularLocation>
</comment>
<dbReference type="AlphaFoldDB" id="A0A8C6L2W6"/>
<evidence type="ECO:0000256" key="7">
    <source>
        <dbReference type="SAM" id="MobiDB-lite"/>
    </source>
</evidence>
<evidence type="ECO:0000259" key="8">
    <source>
        <dbReference type="PROSITE" id="PS51504"/>
    </source>
</evidence>
<dbReference type="CDD" id="cd00073">
    <property type="entry name" value="H15"/>
    <property type="match status" value="1"/>
</dbReference>
<dbReference type="Gene3D" id="1.10.10.10">
    <property type="entry name" value="Winged helix-like DNA-binding domain superfamily/Winged helix DNA-binding domain"/>
    <property type="match status" value="1"/>
</dbReference>
<dbReference type="GO" id="GO:0006334">
    <property type="term" value="P:nucleosome assembly"/>
    <property type="evidence" value="ECO:0007669"/>
    <property type="project" value="InterPro"/>
</dbReference>
<feature type="region of interest" description="Disordered" evidence="7">
    <location>
        <begin position="178"/>
        <end position="231"/>
    </location>
</feature>
<feature type="compositionally biased region" description="Basic and acidic residues" evidence="7">
    <location>
        <begin position="116"/>
        <end position="125"/>
    </location>
</feature>
<feature type="compositionally biased region" description="Basic and acidic residues" evidence="7">
    <location>
        <begin position="138"/>
        <end position="147"/>
    </location>
</feature>